<evidence type="ECO:0000256" key="3">
    <source>
        <dbReference type="SAM" id="Phobius"/>
    </source>
</evidence>
<dbReference type="InterPro" id="IPR000462">
    <property type="entry name" value="CDP-OH_P_trans"/>
</dbReference>
<evidence type="ECO:0000313" key="4">
    <source>
        <dbReference type="EMBL" id="OZG68353.1"/>
    </source>
</evidence>
<keyword evidence="3" id="KW-0472">Membrane</keyword>
<proteinExistence type="inferred from homology"/>
<dbReference type="Proteomes" id="UP000216451">
    <property type="component" value="Unassembled WGS sequence"/>
</dbReference>
<dbReference type="Pfam" id="PF01066">
    <property type="entry name" value="CDP-OH_P_transf"/>
    <property type="match status" value="1"/>
</dbReference>
<comment type="caution">
    <text evidence="4">The sequence shown here is derived from an EMBL/GenBank/DDBJ whole genome shotgun (WGS) entry which is preliminary data.</text>
</comment>
<dbReference type="GO" id="GO:0016020">
    <property type="term" value="C:membrane"/>
    <property type="evidence" value="ECO:0007669"/>
    <property type="project" value="InterPro"/>
</dbReference>
<evidence type="ECO:0000313" key="5">
    <source>
        <dbReference type="Proteomes" id="UP000216451"/>
    </source>
</evidence>
<dbReference type="GeneID" id="98294858"/>
<dbReference type="PROSITE" id="PS00379">
    <property type="entry name" value="CDP_ALCOHOL_P_TRANSF"/>
    <property type="match status" value="1"/>
</dbReference>
<feature type="transmembrane region" description="Helical" evidence="3">
    <location>
        <begin position="120"/>
        <end position="144"/>
    </location>
</feature>
<organism evidence="4 5">
    <name type="scientific">Bifidobacterium aquikefiri</name>
    <dbReference type="NCBI Taxonomy" id="1653207"/>
    <lineage>
        <taxon>Bacteria</taxon>
        <taxon>Bacillati</taxon>
        <taxon>Actinomycetota</taxon>
        <taxon>Actinomycetes</taxon>
        <taxon>Bifidobacteriales</taxon>
        <taxon>Bifidobacteriaceae</taxon>
        <taxon>Bifidobacterium</taxon>
    </lineage>
</organism>
<dbReference type="InterPro" id="IPR043130">
    <property type="entry name" value="CDP-OH_PTrfase_TM_dom"/>
</dbReference>
<sequence>MRWIPNTLTLLRCICTISLPFLDIESAAFLLAYIAAGMTDILDGFLARRWQAVTPVGATFDSVADMLFTLTFLYVFMTFLQWAVWLTLWIGALCVVKVLTLIVGWVLFRRFAFLHTTLNKLSGIMIFVAPLFILKTGVALIGIIPCTLASLASLEELIITCISGTFHPDIRSLMDLQVNHAKASCYESSRRK</sequence>
<gene>
    <name evidence="4" type="ORF">BAQU_0168</name>
</gene>
<evidence type="ECO:0000256" key="2">
    <source>
        <dbReference type="RuleBase" id="RU003750"/>
    </source>
</evidence>
<name>A0A261GAT4_9BIFI</name>
<keyword evidence="3" id="KW-1133">Transmembrane helix</keyword>
<protein>
    <submittedName>
        <fullName evidence="4">CDP-alcohol phosphatidyltransferase</fullName>
    </submittedName>
</protein>
<dbReference type="GO" id="GO:0016780">
    <property type="term" value="F:phosphotransferase activity, for other substituted phosphate groups"/>
    <property type="evidence" value="ECO:0007669"/>
    <property type="project" value="InterPro"/>
</dbReference>
<dbReference type="OrthoDB" id="9796672at2"/>
<keyword evidence="5" id="KW-1185">Reference proteome</keyword>
<dbReference type="InterPro" id="IPR048254">
    <property type="entry name" value="CDP_ALCOHOL_P_TRANSF_CS"/>
</dbReference>
<accession>A0A261GAT4</accession>
<dbReference type="Gene3D" id="1.20.120.1760">
    <property type="match status" value="1"/>
</dbReference>
<dbReference type="RefSeq" id="WP_158215596.1">
    <property type="nucleotide sequence ID" value="NZ_CALENZ010000044.1"/>
</dbReference>
<dbReference type="AlphaFoldDB" id="A0A261GAT4"/>
<dbReference type="GO" id="GO:0008654">
    <property type="term" value="P:phospholipid biosynthetic process"/>
    <property type="evidence" value="ECO:0007669"/>
    <property type="project" value="InterPro"/>
</dbReference>
<feature type="transmembrane region" description="Helical" evidence="3">
    <location>
        <begin position="82"/>
        <end position="108"/>
    </location>
</feature>
<evidence type="ECO:0000256" key="1">
    <source>
        <dbReference type="ARBA" id="ARBA00022679"/>
    </source>
</evidence>
<keyword evidence="3" id="KW-0812">Transmembrane</keyword>
<dbReference type="EMBL" id="MWXA01000002">
    <property type="protein sequence ID" value="OZG68353.1"/>
    <property type="molecule type" value="Genomic_DNA"/>
</dbReference>
<comment type="similarity">
    <text evidence="2">Belongs to the CDP-alcohol phosphatidyltransferase class-I family.</text>
</comment>
<feature type="transmembrane region" description="Helical" evidence="3">
    <location>
        <begin position="58"/>
        <end position="76"/>
    </location>
</feature>
<keyword evidence="1 2" id="KW-0808">Transferase</keyword>
<reference evidence="4 5" key="1">
    <citation type="journal article" date="2017" name="BMC Genomics">
        <title>Comparative genomic and phylogenomic analyses of the Bifidobacteriaceae family.</title>
        <authorList>
            <person name="Lugli G.A."/>
            <person name="Milani C."/>
            <person name="Turroni F."/>
            <person name="Duranti S."/>
            <person name="Mancabelli L."/>
            <person name="Mangifesta M."/>
            <person name="Ferrario C."/>
            <person name="Modesto M."/>
            <person name="Mattarelli P."/>
            <person name="Jiri K."/>
            <person name="van Sinderen D."/>
            <person name="Ventura M."/>
        </authorList>
    </citation>
    <scope>NUCLEOTIDE SEQUENCE [LARGE SCALE GENOMIC DNA]</scope>
    <source>
        <strain evidence="4 5">LMG 28769</strain>
    </source>
</reference>